<organism evidence="1 2">
    <name type="scientific">Aphis gossypii</name>
    <name type="common">Cotton aphid</name>
    <dbReference type="NCBI Taxonomy" id="80765"/>
    <lineage>
        <taxon>Eukaryota</taxon>
        <taxon>Metazoa</taxon>
        <taxon>Ecdysozoa</taxon>
        <taxon>Arthropoda</taxon>
        <taxon>Hexapoda</taxon>
        <taxon>Insecta</taxon>
        <taxon>Pterygota</taxon>
        <taxon>Neoptera</taxon>
        <taxon>Paraneoptera</taxon>
        <taxon>Hemiptera</taxon>
        <taxon>Sternorrhyncha</taxon>
        <taxon>Aphidomorpha</taxon>
        <taxon>Aphidoidea</taxon>
        <taxon>Aphididae</taxon>
        <taxon>Aphidini</taxon>
        <taxon>Aphis</taxon>
        <taxon>Aphis</taxon>
    </lineage>
</organism>
<dbReference type="Proteomes" id="UP001154329">
    <property type="component" value="Chromosome 2"/>
</dbReference>
<dbReference type="AlphaFoldDB" id="A0A9P0J1T5"/>
<accession>A0A9P0J1T5</accession>
<reference evidence="1" key="1">
    <citation type="submission" date="2022-02" db="EMBL/GenBank/DDBJ databases">
        <authorList>
            <person name="King R."/>
        </authorList>
    </citation>
    <scope>NUCLEOTIDE SEQUENCE</scope>
</reference>
<evidence type="ECO:0000313" key="1">
    <source>
        <dbReference type="EMBL" id="CAH1725091.1"/>
    </source>
</evidence>
<name>A0A9P0J1T5_APHGO</name>
<reference evidence="1" key="2">
    <citation type="submission" date="2022-10" db="EMBL/GenBank/DDBJ databases">
        <authorList>
            <consortium name="ENA_rothamsted_submissions"/>
            <consortium name="culmorum"/>
            <person name="King R."/>
        </authorList>
    </citation>
    <scope>NUCLEOTIDE SEQUENCE</scope>
</reference>
<evidence type="ECO:0000313" key="2">
    <source>
        <dbReference type="Proteomes" id="UP001154329"/>
    </source>
</evidence>
<sequence length="89" mass="10750">MCVYSRCILALTLTRYRRYSIIYLCTLRPRSTCVYSTARVIINVKTHRTIVFSKCICYSDIVERKIQRKTYYIIYAYRERDFSFSMSTI</sequence>
<proteinExistence type="predicted"/>
<protein>
    <submittedName>
        <fullName evidence="1">Uncharacterized protein</fullName>
    </submittedName>
</protein>
<dbReference type="EMBL" id="OU899035">
    <property type="protein sequence ID" value="CAH1725091.1"/>
    <property type="molecule type" value="Genomic_DNA"/>
</dbReference>
<keyword evidence="2" id="KW-1185">Reference proteome</keyword>
<gene>
    <name evidence="1" type="ORF">APHIGO_LOCUS6252</name>
</gene>